<proteinExistence type="predicted"/>
<organism evidence="2 3">
    <name type="scientific">Tetracentron sinense</name>
    <name type="common">Spur-leaf</name>
    <dbReference type="NCBI Taxonomy" id="13715"/>
    <lineage>
        <taxon>Eukaryota</taxon>
        <taxon>Viridiplantae</taxon>
        <taxon>Streptophyta</taxon>
        <taxon>Embryophyta</taxon>
        <taxon>Tracheophyta</taxon>
        <taxon>Spermatophyta</taxon>
        <taxon>Magnoliopsida</taxon>
        <taxon>Trochodendrales</taxon>
        <taxon>Trochodendraceae</taxon>
        <taxon>Tetracentron</taxon>
    </lineage>
</organism>
<sequence>MRKTWVRMKAIVYAVSPFQQKVISGLWKDLPNKIHKRSPRTRSAPPSFLTHLGRTYVQNYQEKEKLAHRQNEEPKKRVRQRVKLDPKLLYMH</sequence>
<reference evidence="2 3" key="1">
    <citation type="submission" date="2020-04" db="EMBL/GenBank/DDBJ databases">
        <title>Plant Genome Project.</title>
        <authorList>
            <person name="Zhang R.-G."/>
        </authorList>
    </citation>
    <scope>NUCLEOTIDE SEQUENCE [LARGE SCALE GENOMIC DNA]</scope>
    <source>
        <strain evidence="2">YNK0</strain>
        <tissue evidence="2">Leaf</tissue>
    </source>
</reference>
<gene>
    <name evidence="2" type="ORF">HHK36_027557</name>
</gene>
<dbReference type="PANTHER" id="PTHR34559:SF1">
    <property type="entry name" value="OS06G0175900 PROTEIN"/>
    <property type="match status" value="1"/>
</dbReference>
<feature type="compositionally biased region" description="Basic and acidic residues" evidence="1">
    <location>
        <begin position="65"/>
        <end position="75"/>
    </location>
</feature>
<accession>A0A834YHR2</accession>
<dbReference type="EMBL" id="JABCRI010000021">
    <property type="protein sequence ID" value="KAF8380087.1"/>
    <property type="molecule type" value="Genomic_DNA"/>
</dbReference>
<evidence type="ECO:0000313" key="3">
    <source>
        <dbReference type="Proteomes" id="UP000655225"/>
    </source>
</evidence>
<keyword evidence="3" id="KW-1185">Reference proteome</keyword>
<protein>
    <submittedName>
        <fullName evidence="2">Uncharacterized protein</fullName>
    </submittedName>
</protein>
<dbReference type="PANTHER" id="PTHR34559">
    <property type="entry name" value="CYTOCHROME B-C1 COMPLEX SUBUNIT 8"/>
    <property type="match status" value="1"/>
</dbReference>
<dbReference type="Pfam" id="PF10890">
    <property type="entry name" value="Cyt_b-c1_8"/>
    <property type="match status" value="1"/>
</dbReference>
<feature type="region of interest" description="Disordered" evidence="1">
    <location>
        <begin position="65"/>
        <end position="92"/>
    </location>
</feature>
<dbReference type="GO" id="GO:0098803">
    <property type="term" value="C:respiratory chain complex"/>
    <property type="evidence" value="ECO:0007669"/>
    <property type="project" value="InterPro"/>
</dbReference>
<dbReference type="OrthoDB" id="1841852at2759"/>
<dbReference type="Proteomes" id="UP000655225">
    <property type="component" value="Unassembled WGS sequence"/>
</dbReference>
<name>A0A834YHR2_TETSI</name>
<dbReference type="InterPro" id="IPR020101">
    <property type="entry name" value="Cyt_b-c1_8-plants"/>
</dbReference>
<comment type="caution">
    <text evidence="2">The sequence shown here is derived from an EMBL/GenBank/DDBJ whole genome shotgun (WGS) entry which is preliminary data.</text>
</comment>
<dbReference type="AlphaFoldDB" id="A0A834YHR2"/>
<evidence type="ECO:0000313" key="2">
    <source>
        <dbReference type="EMBL" id="KAF8380087.1"/>
    </source>
</evidence>
<evidence type="ECO:0000256" key="1">
    <source>
        <dbReference type="SAM" id="MobiDB-lite"/>
    </source>
</evidence>